<feature type="compositionally biased region" description="Low complexity" evidence="7">
    <location>
        <begin position="27"/>
        <end position="38"/>
    </location>
</feature>
<feature type="compositionally biased region" description="Acidic residues" evidence="7">
    <location>
        <begin position="42"/>
        <end position="53"/>
    </location>
</feature>
<dbReference type="CDD" id="cd01539">
    <property type="entry name" value="PBP1_GGBP"/>
    <property type="match status" value="1"/>
</dbReference>
<reference evidence="10 11" key="1">
    <citation type="submission" date="2024-02" db="EMBL/GenBank/DDBJ databases">
        <title>Bacterial strain from lacustrine sediment.</title>
        <authorList>
            <person name="Petit C."/>
            <person name="Fadhlaoui K."/>
        </authorList>
    </citation>
    <scope>NUCLEOTIDE SEQUENCE [LARGE SCALE GENOMIC DNA]</scope>
    <source>
        <strain evidence="10 11">IPX-CK</strain>
    </source>
</reference>
<dbReference type="PANTHER" id="PTHR46847">
    <property type="entry name" value="D-ALLOSE-BINDING PERIPLASMIC PROTEIN-RELATED"/>
    <property type="match status" value="1"/>
</dbReference>
<dbReference type="EMBL" id="CP146256">
    <property type="protein sequence ID" value="XAH74155.1"/>
    <property type="molecule type" value="Genomic_DNA"/>
</dbReference>
<feature type="chain" id="PRO_5046882517" description="D-galactose/methyl-galactoside binding periplasmic protein MglB" evidence="8">
    <location>
        <begin position="21"/>
        <end position="382"/>
    </location>
</feature>
<evidence type="ECO:0000256" key="7">
    <source>
        <dbReference type="SAM" id="MobiDB-lite"/>
    </source>
</evidence>
<protein>
    <recommendedName>
        <fullName evidence="6">D-galactose/methyl-galactoside binding periplasmic protein MglB</fullName>
    </recommendedName>
</protein>
<comment type="subcellular location">
    <subcellularLocation>
        <location evidence="1">Cell envelope</location>
    </subcellularLocation>
</comment>
<evidence type="ECO:0000256" key="1">
    <source>
        <dbReference type="ARBA" id="ARBA00004196"/>
    </source>
</evidence>
<evidence type="ECO:0000259" key="9">
    <source>
        <dbReference type="Pfam" id="PF13407"/>
    </source>
</evidence>
<comment type="subunit">
    <text evidence="5">The ABC transporter complex is composed of one ATP-binding protein (MglA), two transmembrane proteins (MglC) and a solute-binding protein (MglB).</text>
</comment>
<dbReference type="Pfam" id="PF13407">
    <property type="entry name" value="Peripla_BP_4"/>
    <property type="match status" value="1"/>
</dbReference>
<dbReference type="InterPro" id="IPR044085">
    <property type="entry name" value="MglB-like_PBP1"/>
</dbReference>
<evidence type="ECO:0000256" key="2">
    <source>
        <dbReference type="ARBA" id="ARBA00007639"/>
    </source>
</evidence>
<feature type="domain" description="Periplasmic binding protein" evidence="9">
    <location>
        <begin position="64"/>
        <end position="341"/>
    </location>
</feature>
<feature type="region of interest" description="Disordered" evidence="7">
    <location>
        <begin position="27"/>
        <end position="59"/>
    </location>
</feature>
<dbReference type="PROSITE" id="PS51257">
    <property type="entry name" value="PROKAR_LIPOPROTEIN"/>
    <property type="match status" value="1"/>
</dbReference>
<gene>
    <name evidence="10" type="ORF">V6984_22085</name>
</gene>
<proteinExistence type="inferred from homology"/>
<keyword evidence="11" id="KW-1185">Reference proteome</keyword>
<keyword evidence="3" id="KW-0479">Metal-binding</keyword>
<evidence type="ECO:0000256" key="4">
    <source>
        <dbReference type="ARBA" id="ARBA00022729"/>
    </source>
</evidence>
<sequence>MKKRMVSVLLAAVMTLSLMACGAKETAQEAPAAETPASAKEEPEEEAQEEEPAAETASDVKSTVIWRAFDDQFQSGFRIIMQNEEEKIGGITLDMQDAANDVSTAISKLEAALTKGTDVVAICAPDRESTETMAQKTNEEGVPAVFFNMEPMETTMQTYDNIYYVGAQAKESGEMCAQALINYWNSNKEVADKNKDGVLQLVILQGEIGQQDVVLRTQAYEETLKAQGIDYEVLAMDTANWDQAQALDKMNAWITAYGIDGIEGVLCNNDNMAMGAMQACINNGYNNGDADKFVPIVGIDANIDALEVMKADSLLGTVLNDRLSQSDAIINVIKAAKEGKEVTEEVVGVDCTVDGKYVWVPYVIVDSSNLDSTLELMSSISQ</sequence>
<keyword evidence="4 8" id="KW-0732">Signal</keyword>
<dbReference type="PANTHER" id="PTHR46847:SF1">
    <property type="entry name" value="D-ALLOSE-BINDING PERIPLASMIC PROTEIN-RELATED"/>
    <property type="match status" value="1"/>
</dbReference>
<evidence type="ECO:0000256" key="3">
    <source>
        <dbReference type="ARBA" id="ARBA00022723"/>
    </source>
</evidence>
<evidence type="ECO:0000256" key="5">
    <source>
        <dbReference type="ARBA" id="ARBA00034323"/>
    </source>
</evidence>
<dbReference type="InterPro" id="IPR025997">
    <property type="entry name" value="SBP_2_dom"/>
</dbReference>
<dbReference type="InterPro" id="IPR028082">
    <property type="entry name" value="Peripla_BP_I"/>
</dbReference>
<comment type="similarity">
    <text evidence="2">Belongs to the bacterial solute-binding protein 2 family.</text>
</comment>
<evidence type="ECO:0000256" key="6">
    <source>
        <dbReference type="ARBA" id="ARBA00034344"/>
    </source>
</evidence>
<evidence type="ECO:0000256" key="8">
    <source>
        <dbReference type="SAM" id="SignalP"/>
    </source>
</evidence>
<dbReference type="SUPFAM" id="SSF53822">
    <property type="entry name" value="Periplasmic binding protein-like I"/>
    <property type="match status" value="1"/>
</dbReference>
<evidence type="ECO:0000313" key="10">
    <source>
        <dbReference type="EMBL" id="XAH74155.1"/>
    </source>
</evidence>
<dbReference type="Gene3D" id="3.40.50.2300">
    <property type="match status" value="2"/>
</dbReference>
<feature type="signal peptide" evidence="8">
    <location>
        <begin position="1"/>
        <end position="20"/>
    </location>
</feature>
<name>A0ABZ3EWE6_9FIRM</name>
<accession>A0ABZ3EWE6</accession>
<organism evidence="10 11">
    <name type="scientific">Kineothrix sedimenti</name>
    <dbReference type="NCBI Taxonomy" id="3123317"/>
    <lineage>
        <taxon>Bacteria</taxon>
        <taxon>Bacillati</taxon>
        <taxon>Bacillota</taxon>
        <taxon>Clostridia</taxon>
        <taxon>Lachnospirales</taxon>
        <taxon>Lachnospiraceae</taxon>
        <taxon>Kineothrix</taxon>
    </lineage>
</organism>
<dbReference type="RefSeq" id="WP_342757749.1">
    <property type="nucleotide sequence ID" value="NZ_CP146256.1"/>
</dbReference>
<dbReference type="Proteomes" id="UP001451571">
    <property type="component" value="Chromosome"/>
</dbReference>
<evidence type="ECO:0000313" key="11">
    <source>
        <dbReference type="Proteomes" id="UP001451571"/>
    </source>
</evidence>